<dbReference type="Gene3D" id="3.40.50.12780">
    <property type="entry name" value="N-terminal domain of ligase-like"/>
    <property type="match status" value="2"/>
</dbReference>
<evidence type="ECO:0000313" key="6">
    <source>
        <dbReference type="EMBL" id="AKA54626.1"/>
    </source>
</evidence>
<dbReference type="GO" id="GO:0044550">
    <property type="term" value="P:secondary metabolite biosynthetic process"/>
    <property type="evidence" value="ECO:0007669"/>
    <property type="project" value="UniProtKB-ARBA"/>
</dbReference>
<dbReference type="Pfam" id="PF00668">
    <property type="entry name" value="Condensation"/>
    <property type="match status" value="2"/>
</dbReference>
<dbReference type="Gene3D" id="3.30.300.30">
    <property type="match status" value="2"/>
</dbReference>
<dbReference type="FunFam" id="2.30.38.10:FF:000001">
    <property type="entry name" value="Non-ribosomal peptide synthetase PvdI"/>
    <property type="match status" value="1"/>
</dbReference>
<dbReference type="Pfam" id="PF00550">
    <property type="entry name" value="PP-binding"/>
    <property type="match status" value="2"/>
</dbReference>
<dbReference type="FunFam" id="3.40.50.980:FF:000002">
    <property type="entry name" value="Enterobactin synthetase component F"/>
    <property type="match status" value="1"/>
</dbReference>
<dbReference type="InterPro" id="IPR020806">
    <property type="entry name" value="PKS_PP-bd"/>
</dbReference>
<evidence type="ECO:0000259" key="5">
    <source>
        <dbReference type="PROSITE" id="PS50075"/>
    </source>
</evidence>
<dbReference type="FunFam" id="3.40.50.12780:FF:000012">
    <property type="entry name" value="Non-ribosomal peptide synthetase"/>
    <property type="match status" value="1"/>
</dbReference>
<evidence type="ECO:0000256" key="2">
    <source>
        <dbReference type="ARBA" id="ARBA00022450"/>
    </source>
</evidence>
<dbReference type="CDD" id="cd05906">
    <property type="entry name" value="A_NRPS_TubE_like"/>
    <property type="match status" value="1"/>
</dbReference>
<dbReference type="EMBL" id="KP719128">
    <property type="protein sequence ID" value="AKA54626.1"/>
    <property type="molecule type" value="Genomic_DNA"/>
</dbReference>
<dbReference type="InterPro" id="IPR057326">
    <property type="entry name" value="KR_dom"/>
</dbReference>
<dbReference type="InterPro" id="IPR023213">
    <property type="entry name" value="CAT-like_dom_sf"/>
</dbReference>
<dbReference type="CDD" id="cd19540">
    <property type="entry name" value="LCL_NRPS-like"/>
    <property type="match status" value="1"/>
</dbReference>
<organism evidence="6">
    <name type="scientific">Streptomyces sp. CNQ431</name>
    <dbReference type="NCBI Taxonomy" id="1571532"/>
    <lineage>
        <taxon>Bacteria</taxon>
        <taxon>Bacillati</taxon>
        <taxon>Actinomycetota</taxon>
        <taxon>Actinomycetes</taxon>
        <taxon>Kitasatosporales</taxon>
        <taxon>Streptomycetaceae</taxon>
        <taxon>Streptomyces</taxon>
    </lineage>
</organism>
<dbReference type="SUPFAM" id="SSF52777">
    <property type="entry name" value="CoA-dependent acyltransferases"/>
    <property type="match status" value="4"/>
</dbReference>
<dbReference type="InterPro" id="IPR020845">
    <property type="entry name" value="AMP-binding_CS"/>
</dbReference>
<gene>
    <name evidence="6" type="primary">spnC</name>
</gene>
<dbReference type="InterPro" id="IPR036291">
    <property type="entry name" value="NAD(P)-bd_dom_sf"/>
</dbReference>
<dbReference type="SMART" id="SM00822">
    <property type="entry name" value="PKS_KR"/>
    <property type="match status" value="1"/>
</dbReference>
<feature type="compositionally biased region" description="Basic residues" evidence="4">
    <location>
        <begin position="2880"/>
        <end position="2897"/>
    </location>
</feature>
<dbReference type="CDD" id="cd17643">
    <property type="entry name" value="A_NRPS_Cytc1-like"/>
    <property type="match status" value="1"/>
</dbReference>
<dbReference type="Gene3D" id="1.10.1200.10">
    <property type="entry name" value="ACP-like"/>
    <property type="match status" value="2"/>
</dbReference>
<feature type="domain" description="Carrier" evidence="5">
    <location>
        <begin position="2769"/>
        <end position="2844"/>
    </location>
</feature>
<dbReference type="Pfam" id="PF00501">
    <property type="entry name" value="AMP-binding"/>
    <property type="match status" value="2"/>
</dbReference>
<dbReference type="PROSITE" id="PS50075">
    <property type="entry name" value="CARRIER"/>
    <property type="match status" value="2"/>
</dbReference>
<dbReference type="Gene3D" id="3.40.50.720">
    <property type="entry name" value="NAD(P)-binding Rossmann-like Domain"/>
    <property type="match status" value="1"/>
</dbReference>
<dbReference type="InterPro" id="IPR000873">
    <property type="entry name" value="AMP-dep_synth/lig_dom"/>
</dbReference>
<dbReference type="InterPro" id="IPR036736">
    <property type="entry name" value="ACP-like_sf"/>
</dbReference>
<name>A0A0E3JFY1_9ACTN</name>
<feature type="region of interest" description="Disordered" evidence="4">
    <location>
        <begin position="2840"/>
        <end position="2897"/>
    </location>
</feature>
<dbReference type="PROSITE" id="PS00455">
    <property type="entry name" value="AMP_BINDING"/>
    <property type="match status" value="2"/>
</dbReference>
<dbReference type="InterPro" id="IPR009081">
    <property type="entry name" value="PP-bd_ACP"/>
</dbReference>
<feature type="domain" description="Carrier" evidence="5">
    <location>
        <begin position="977"/>
        <end position="1054"/>
    </location>
</feature>
<dbReference type="GO" id="GO:0008610">
    <property type="term" value="P:lipid biosynthetic process"/>
    <property type="evidence" value="ECO:0007669"/>
    <property type="project" value="UniProtKB-ARBA"/>
</dbReference>
<dbReference type="InterPro" id="IPR042099">
    <property type="entry name" value="ANL_N_sf"/>
</dbReference>
<dbReference type="GO" id="GO:0017000">
    <property type="term" value="P:antibiotic biosynthetic process"/>
    <property type="evidence" value="ECO:0007669"/>
    <property type="project" value="UniProtKB-ARBA"/>
</dbReference>
<dbReference type="GO" id="GO:0003824">
    <property type="term" value="F:catalytic activity"/>
    <property type="evidence" value="ECO:0007669"/>
    <property type="project" value="InterPro"/>
</dbReference>
<dbReference type="NCBIfam" id="TIGR01733">
    <property type="entry name" value="AA-adenyl-dom"/>
    <property type="match status" value="1"/>
</dbReference>
<dbReference type="InterPro" id="IPR001242">
    <property type="entry name" value="Condensation_dom"/>
</dbReference>
<dbReference type="Pfam" id="PF08659">
    <property type="entry name" value="KR"/>
    <property type="match status" value="1"/>
</dbReference>
<dbReference type="InterPro" id="IPR013968">
    <property type="entry name" value="PKS_KR"/>
</dbReference>
<dbReference type="FunFam" id="3.30.300.30:FF:000010">
    <property type="entry name" value="Enterobactin synthetase component F"/>
    <property type="match status" value="1"/>
</dbReference>
<dbReference type="InterPro" id="IPR006162">
    <property type="entry name" value="Ppantetheine_attach_site"/>
</dbReference>
<dbReference type="Gene3D" id="3.30.559.10">
    <property type="entry name" value="Chloramphenicol acetyltransferase-like domain"/>
    <property type="match status" value="2"/>
</dbReference>
<keyword evidence="3" id="KW-0597">Phosphoprotein</keyword>
<dbReference type="InterPro" id="IPR025110">
    <property type="entry name" value="AMP-bd_C"/>
</dbReference>
<dbReference type="InterPro" id="IPR010071">
    <property type="entry name" value="AA_adenyl_dom"/>
</dbReference>
<feature type="region of interest" description="Disordered" evidence="4">
    <location>
        <begin position="1638"/>
        <end position="1677"/>
    </location>
</feature>
<dbReference type="FunFam" id="3.40.50.980:FF:000001">
    <property type="entry name" value="Non-ribosomal peptide synthetase"/>
    <property type="match status" value="1"/>
</dbReference>
<dbReference type="InterPro" id="IPR045851">
    <property type="entry name" value="AMP-bd_C_sf"/>
</dbReference>
<dbReference type="SUPFAM" id="SSF56801">
    <property type="entry name" value="Acetyl-CoA synthetase-like"/>
    <property type="match status" value="2"/>
</dbReference>
<sequence>MSGNEDDRRPLSGAQEGLWYAHRLAPGTAAYNTGEYVEIHGPLDTAVFETALRRTVREADTFALRFLDTPDGPRAVRDGDPDEMPVHRVDVSGAADPAAAAEEWIRRDLATPVDVAAGPLFSHALLTLAPDRFIWFLRAHHILLDGYSYKLVARRLADTYTALAAGEEPPPAGFESSDRLAAEEAAYLGSDRHQRDRAYWTERLAGLPEPARLTDRTAPPRAPFLRRTAVLSPAETRALDEAAKGMGVARTDLLVAAVAAFLHRMTGADDLVLGLATMSRLGSAALRTPGTASDILPLRIAASADTPVGLFVRAVADDLRGLRTHQRYRGESIRRDLGVLGRGRRVHGPVVNIVPFSEDLTFGGHPSTSHHLSGGAVDDLQISVRPGAEADTVWLAFDAHPDLYEEDGLALFLERFLKVLRELRTAPEELPLGETPVLLPGEEPVRRDEPAPRVTRTLPQLFEARVADGPGRTAVSYAGETLSYAELNAEANRLARLLVERGAGPGRFVALALPRGLPLVAALLAVLKTGAAYLPLDPGHPAERLRLVMADAEPVAVVTDTAGSGRLPATDAQVVVVDDTETMADLAGRAPHDLTDADRAGATDPYDTAYVIHTSGSTGRPKGVPVPHAHVVRLFEASGEHFRFGADDVWTLFHSYAFDFSVWELWGPLLHGGRLVVVPYEVSRSPREFLRLLDEEGVTVLNQTPSAFEQLVLADAETDRSAGSLRYVVLGGEPLVAERLRPWAGRHGLDAPELVNMYGITETTVHVTFHRLVRADLEDPRRRGVIGRPLADLRVYVLDTDGRPVPPGATGEMYVSGPGVAPGYLNRPELTEERFLPDPYGTPGTRMYRSGDLARWRPDGTLVHAGRADQQVKIRGFRIEPGEIEAVLTAHPAVAGGAVVPRTAEDGLTQLVAYAVPAGEGPADPAGLRAHLAARLPAYMVPAACVLVDALPLTANGKLDTAALPAPDFGGVTDGAPPTTPEERLVCGLFEEVLRLPADSVGTGGNFFDLGGHSLLATRLLARLRERTGTDVPISALFDTPTPAALAERLAAGPDAGRPLPALTASERPSLVPASFAQERMWFLSRMDGAAATYNIPLPVPLRHPLDLDALRAALGDVADRHESLRTVFGEENGAIHQRVLPPGTLRPELHVVDCPDEERAAHVAAAMGRSFDLTRDSALWAGVFGTGDTRTLLLVLHHSAADGWSLRPLADDLGTAYAARRAGAAPDWVPPALQYADFALWQRRVLAPAPEGPGRLERLTSFWRQALGGLPEESAPPPDRPRPAAPSGRGGGVTVPLDAGTHRELLRLADHENASLFMVLHGALALLLNRWGAGEDIVVGTPVAGRSEPALDEVVGLLTNTLVLRADASGDPTFRELLARVRAFDVQALDHQDLPFDRLVDEMNPRRHPARHPLFQVMLALQNNERAVLTLGENRVPLRPAATGTAKFDLFVDVLERHDADGTADGLDLHVEYAADLYAPATAERFAGALRDLLAMVCADPEVRPGALPRAERPSPAAADTTALAGALARSVLEVPGVGDAVVLPGPDGEPATVYVVPNRTGAVDRTEQVVSSVAPGTRVVAVSGLPRTAEGSLDDGALRDLPVVDAVAAGAWRERLAHLPGVREAEVVLEEVPEELGRRHAGRPRPVGAEAGQDAPSVRRPAAVPALSEGPALPEPSVSGWAEALLRAADRPDGEVVHVRADGSETRRSYASLIPEASRVLAGLRRRGLRPGDRVILQCEDTEDFVATLWGCVLGGFVAVPLTVPVSYATTSAAVSKLEGIWEMLDRPWIVTSAAGEPGLRELAARREWSGLRLTTADALREEPEDRDWYEARPDDLVLMLMTSGSTGLPKAVRLTHRNVLTRAAATEAMNGLGSGDVSLNWIPLDHVTGVVMFHLRDVYLGCRQIHAPTSWILEDPVRWPELADRHRVSVTWAPNFAFGLLAEQARRFHDRDWDLSPMRLVMNAGEVVVASAARRFLHVLAPFGMPQDVMHPGWGMSETCSVVTDSVLASEAPDHDEAFVSCGLPYPGFAMRVVDDQDALLSEGEVGRLQVRGTSVTRGYHDNERANAESFTEDGWFDTGDLAFLREGELYITGRAKDVIIVNGVNHYSHEIEACVEELPSVVRSFTAAVAVRSDASASTDELALFLRLAPGQDPAGALREIAGKVTREIGVSPAFLIPVEADTIPKTEIGKIQRTKLRKSFEAGDFDGAVRETQLLLGTAATLPDWFLHPVWRRAENLHGATLPTGHRVLVLASPAPHAHAVAGEIAAAVRDADGLCTVVTQGPAPERNGAAAYRVRPGEAGDLAAVLERLDADGRTPDTVVHLAAAAGAEDGAAPGSDVSLLLLAQALAGRTGGDRPVDLLFVTAGAQAVTPEDRPTLSHAAAGALLKSLREELPWLRGVHLDLSGGGAGDQAAAVLAEAAGFPADTEVARRDGLRYVRRLVPLPDPAPRTAPVPADGFHLVSGGLGGVGSEVAAHLLKEPGTRLLLIGRTGLPPEDTWQRHLADAGPASARIEAFRRLRRLGEVRYETADVTDAAQVRAAVRRAADAWGVPLVSVLHLAGALDERPVRELTPQDWREALAAKVDGAWTLHRVAADHPVASFVTFSSVNGFFGGAMNAAYSAANAALDDLAVRRRREGLPGQSLAWSMWRERGMSLGYQLTSLTEARGYRVLDTQAALRSFDLARTLDLPHLLIGADRTAPWVRSHVLAPVRQVRRTAARVVLDEGTDLGALYRAAARAAGPEGTFVLRSAGSADRSEDTGGADEMRRLEGELAAVWCTVLGRDRVGRDENFFDLGGNSLLLVAAQTAVNKTLGCDLGVVDLFSRPTVRALARHLSQQGAAAAPRHAASGPVSDDPAPPPSGLERAKQQAERQRAARSARRSAQQRKDRRHG</sequence>
<dbReference type="SUPFAM" id="SSF51735">
    <property type="entry name" value="NAD(P)-binding Rossmann-fold domains"/>
    <property type="match status" value="2"/>
</dbReference>
<protein>
    <submittedName>
        <fullName evidence="6">NRPS</fullName>
    </submittedName>
</protein>
<keyword evidence="2" id="KW-0596">Phosphopantetheine</keyword>
<evidence type="ECO:0000256" key="4">
    <source>
        <dbReference type="SAM" id="MobiDB-lite"/>
    </source>
</evidence>
<evidence type="ECO:0000256" key="3">
    <source>
        <dbReference type="ARBA" id="ARBA00022553"/>
    </source>
</evidence>
<dbReference type="GO" id="GO:0005829">
    <property type="term" value="C:cytosol"/>
    <property type="evidence" value="ECO:0007669"/>
    <property type="project" value="TreeGrafter"/>
</dbReference>
<proteinExistence type="predicted"/>
<evidence type="ECO:0000256" key="1">
    <source>
        <dbReference type="ARBA" id="ARBA00001957"/>
    </source>
</evidence>
<feature type="compositionally biased region" description="Basic and acidic residues" evidence="4">
    <location>
        <begin position="2869"/>
        <end position="2879"/>
    </location>
</feature>
<dbReference type="Gene3D" id="3.30.559.30">
    <property type="entry name" value="Nonribosomal peptide synthetase, condensation domain"/>
    <property type="match status" value="2"/>
</dbReference>
<dbReference type="RefSeq" id="WP_033947913.1">
    <property type="nucleotide sequence ID" value="NZ_JTCK01000028.1"/>
</dbReference>
<comment type="cofactor">
    <cofactor evidence="1">
        <name>pantetheine 4'-phosphate</name>
        <dbReference type="ChEBI" id="CHEBI:47942"/>
    </cofactor>
</comment>
<dbReference type="Pfam" id="PF13193">
    <property type="entry name" value="AMP-binding_C"/>
    <property type="match status" value="1"/>
</dbReference>
<accession>A0A0E3JFY1</accession>
<feature type="region of interest" description="Disordered" evidence="4">
    <location>
        <begin position="1269"/>
        <end position="1297"/>
    </location>
</feature>
<dbReference type="PANTHER" id="PTHR45527:SF14">
    <property type="entry name" value="PLIPASTATIN SYNTHASE SUBUNIT B"/>
    <property type="match status" value="1"/>
</dbReference>
<dbReference type="PANTHER" id="PTHR45527">
    <property type="entry name" value="NONRIBOSOMAL PEPTIDE SYNTHETASE"/>
    <property type="match status" value="1"/>
</dbReference>
<dbReference type="GO" id="GO:0043041">
    <property type="term" value="P:amino acid activation for nonribosomal peptide biosynthetic process"/>
    <property type="evidence" value="ECO:0007669"/>
    <property type="project" value="TreeGrafter"/>
</dbReference>
<dbReference type="SUPFAM" id="SSF47336">
    <property type="entry name" value="ACP-like"/>
    <property type="match status" value="2"/>
</dbReference>
<reference evidence="6" key="1">
    <citation type="journal article" date="2015" name="J. Am. Chem. Soc.">
        <title>Uncovering the Formation and Selection of Benzylmalonyl-CoA from the Biosynthesis of Splenocin and Enterocin Reveals a Versatile Way to Introduce Amino Acids into Polyketide Carbon Scaffolds.</title>
        <authorList>
            <person name="Chang C."/>
            <person name="Huang R."/>
            <person name="Yan Y."/>
            <person name="Ma H."/>
            <person name="Dai Z."/>
            <person name="Zhang B."/>
            <person name="Deng Z."/>
            <person name="Liu W."/>
            <person name="Qu X."/>
        </authorList>
    </citation>
    <scope>NUCLEOTIDE SEQUENCE</scope>
    <source>
        <strain evidence="6">CNQ431</strain>
    </source>
</reference>
<dbReference type="GO" id="GO:0031177">
    <property type="term" value="F:phosphopantetheine binding"/>
    <property type="evidence" value="ECO:0007669"/>
    <property type="project" value="InterPro"/>
</dbReference>
<feature type="compositionally biased region" description="Low complexity" evidence="4">
    <location>
        <begin position="1657"/>
        <end position="1668"/>
    </location>
</feature>
<dbReference type="PROSITE" id="PS00012">
    <property type="entry name" value="PHOSPHOPANTETHEINE"/>
    <property type="match status" value="1"/>
</dbReference>
<dbReference type="SMART" id="SM00823">
    <property type="entry name" value="PKS_PP"/>
    <property type="match status" value="2"/>
</dbReference>